<dbReference type="PROSITE" id="PS51833">
    <property type="entry name" value="HDOD"/>
    <property type="match status" value="1"/>
</dbReference>
<dbReference type="Pfam" id="PF00563">
    <property type="entry name" value="EAL"/>
    <property type="match status" value="1"/>
</dbReference>
<dbReference type="InterPro" id="IPR035919">
    <property type="entry name" value="EAL_sf"/>
</dbReference>
<protein>
    <submittedName>
        <fullName evidence="3">EAL domain-containing protein</fullName>
    </submittedName>
</protein>
<dbReference type="RefSeq" id="WP_149326739.1">
    <property type="nucleotide sequence ID" value="NZ_VTPY01000001.1"/>
</dbReference>
<sequence>MTQTAKGTGNLLLAAQPIFDRKDTPYGVELLYRNDQGENAGDVGEDTATSELVYHLSTAVIGRTDLLRVPAFINVSTELLLTQPFLPLPPDRVVIELVERITPTPTLVDAVRRLHKQGFRFALDDFTFTPDWDPLLSLASYIKVDILSLSLATAAKHRARLAHLDVQWIAERVETREAHDACLALGFDLFQGYFYAHPVPVYGKKIPPTTLQAMQLLNQLMQPEPDTFKIVSLIQSDPQLAIKLTRIAHSVYYRRHGTIVSIQGIVARLGFRQLCRWVTLFGLLDHADSTFTPLALTRAKACERLAQQEQLNRQTAYFIGLLSTVDLLIGVPCDEFLDGLEVDILLREAILLGQGAYGSLLDRIKETERRHAQRQPARNMEEERLSALYYQAHHAALEQLTTLVQAMTAGHPFSAS</sequence>
<name>A0A7V7G2U7_9GAMM</name>
<dbReference type="Proteomes" id="UP000486760">
    <property type="component" value="Unassembled WGS sequence"/>
</dbReference>
<dbReference type="Gene3D" id="1.10.3210.10">
    <property type="entry name" value="Hypothetical protein af1432"/>
    <property type="match status" value="1"/>
</dbReference>
<dbReference type="PANTHER" id="PTHR33525">
    <property type="match status" value="1"/>
</dbReference>
<dbReference type="InterPro" id="IPR001633">
    <property type="entry name" value="EAL_dom"/>
</dbReference>
<dbReference type="PANTHER" id="PTHR33525:SF4">
    <property type="entry name" value="CYCLIC DI-GMP PHOSPHODIESTERASE CDGJ"/>
    <property type="match status" value="1"/>
</dbReference>
<dbReference type="Pfam" id="PF08668">
    <property type="entry name" value="HDOD"/>
    <property type="match status" value="1"/>
</dbReference>
<keyword evidence="4" id="KW-1185">Reference proteome</keyword>
<dbReference type="Gene3D" id="3.20.20.450">
    <property type="entry name" value="EAL domain"/>
    <property type="match status" value="1"/>
</dbReference>
<dbReference type="PROSITE" id="PS50883">
    <property type="entry name" value="EAL"/>
    <property type="match status" value="1"/>
</dbReference>
<evidence type="ECO:0000259" key="2">
    <source>
        <dbReference type="PROSITE" id="PS51833"/>
    </source>
</evidence>
<dbReference type="SUPFAM" id="SSF109604">
    <property type="entry name" value="HD-domain/PDEase-like"/>
    <property type="match status" value="1"/>
</dbReference>
<dbReference type="SMART" id="SM00052">
    <property type="entry name" value="EAL"/>
    <property type="match status" value="1"/>
</dbReference>
<dbReference type="InterPro" id="IPR052340">
    <property type="entry name" value="RNase_Y/CdgJ"/>
</dbReference>
<gene>
    <name evidence="3" type="ORF">F0A17_02460</name>
</gene>
<dbReference type="EMBL" id="VTPY01000001">
    <property type="protein sequence ID" value="KAA0014529.1"/>
    <property type="molecule type" value="Genomic_DNA"/>
</dbReference>
<proteinExistence type="predicted"/>
<dbReference type="PIRSF" id="PIRSF003180">
    <property type="entry name" value="DiGMPpdiest_YuxH"/>
    <property type="match status" value="1"/>
</dbReference>
<feature type="domain" description="EAL" evidence="1">
    <location>
        <begin position="1"/>
        <end position="212"/>
    </location>
</feature>
<feature type="domain" description="HDOD" evidence="2">
    <location>
        <begin position="206"/>
        <end position="399"/>
    </location>
</feature>
<dbReference type="SUPFAM" id="SSF141868">
    <property type="entry name" value="EAL domain-like"/>
    <property type="match status" value="1"/>
</dbReference>
<accession>A0A7V7G2U7</accession>
<dbReference type="AlphaFoldDB" id="A0A7V7G2U7"/>
<comment type="caution">
    <text evidence="3">The sequence shown here is derived from an EMBL/GenBank/DDBJ whole genome shotgun (WGS) entry which is preliminary data.</text>
</comment>
<dbReference type="InterPro" id="IPR014408">
    <property type="entry name" value="dGMP_Pdiesterase_EAL/HD-GYP"/>
</dbReference>
<evidence type="ECO:0000313" key="4">
    <source>
        <dbReference type="Proteomes" id="UP000486760"/>
    </source>
</evidence>
<dbReference type="InterPro" id="IPR013976">
    <property type="entry name" value="HDOD"/>
</dbReference>
<organism evidence="3 4">
    <name type="scientific">Billgrantia pellis</name>
    <dbReference type="NCBI Taxonomy" id="2606936"/>
    <lineage>
        <taxon>Bacteria</taxon>
        <taxon>Pseudomonadati</taxon>
        <taxon>Pseudomonadota</taxon>
        <taxon>Gammaproteobacteria</taxon>
        <taxon>Oceanospirillales</taxon>
        <taxon>Halomonadaceae</taxon>
        <taxon>Billgrantia</taxon>
    </lineage>
</organism>
<evidence type="ECO:0000259" key="1">
    <source>
        <dbReference type="PROSITE" id="PS50883"/>
    </source>
</evidence>
<evidence type="ECO:0000313" key="3">
    <source>
        <dbReference type="EMBL" id="KAA0014529.1"/>
    </source>
</evidence>
<reference evidence="3 4" key="1">
    <citation type="submission" date="2019-08" db="EMBL/GenBank/DDBJ databases">
        <title>Bioinformatics analysis of the strain L3 and L5.</title>
        <authorList>
            <person name="Li X."/>
        </authorList>
    </citation>
    <scope>NUCLEOTIDE SEQUENCE [LARGE SCALE GENOMIC DNA]</scope>
    <source>
        <strain evidence="3 4">L5</strain>
    </source>
</reference>